<keyword evidence="3" id="KW-1185">Reference proteome</keyword>
<name>A0A7M5X7G3_9CNID</name>
<proteinExistence type="predicted"/>
<feature type="chain" id="PRO_5029594037" evidence="1">
    <location>
        <begin position="23"/>
        <end position="109"/>
    </location>
</feature>
<reference evidence="2" key="1">
    <citation type="submission" date="2021-01" db="UniProtKB">
        <authorList>
            <consortium name="EnsemblMetazoa"/>
        </authorList>
    </citation>
    <scope>IDENTIFICATION</scope>
</reference>
<dbReference type="EnsemblMetazoa" id="CLYHEMT018732.1">
    <property type="protein sequence ID" value="CLYHEMP018732.1"/>
    <property type="gene ID" value="CLYHEMG018732"/>
</dbReference>
<organism evidence="2 3">
    <name type="scientific">Clytia hemisphaerica</name>
    <dbReference type="NCBI Taxonomy" id="252671"/>
    <lineage>
        <taxon>Eukaryota</taxon>
        <taxon>Metazoa</taxon>
        <taxon>Cnidaria</taxon>
        <taxon>Hydrozoa</taxon>
        <taxon>Hydroidolina</taxon>
        <taxon>Leptothecata</taxon>
        <taxon>Obeliida</taxon>
        <taxon>Clytiidae</taxon>
        <taxon>Clytia</taxon>
    </lineage>
</organism>
<protein>
    <submittedName>
        <fullName evidence="2">Uncharacterized protein</fullName>
    </submittedName>
</protein>
<evidence type="ECO:0000313" key="3">
    <source>
        <dbReference type="Proteomes" id="UP000594262"/>
    </source>
</evidence>
<accession>A0A7M5X7G3</accession>
<dbReference type="AlphaFoldDB" id="A0A7M5X7G3"/>
<sequence>MASRSSIVMFLLLVTFLSFIECYPRFNDHRISRRSPQHSKAHTKELGDKLIAFLNNLKDVSIVKDNGITTLSRGTSCFPTGKKNKECTVKFVNGALKTICEMIPEIVCN</sequence>
<feature type="signal peptide" evidence="1">
    <location>
        <begin position="1"/>
        <end position="22"/>
    </location>
</feature>
<evidence type="ECO:0000313" key="2">
    <source>
        <dbReference type="EnsemblMetazoa" id="CLYHEMP018732.1"/>
    </source>
</evidence>
<evidence type="ECO:0000256" key="1">
    <source>
        <dbReference type="SAM" id="SignalP"/>
    </source>
</evidence>
<keyword evidence="1" id="KW-0732">Signal</keyword>
<dbReference type="Proteomes" id="UP000594262">
    <property type="component" value="Unplaced"/>
</dbReference>